<protein>
    <submittedName>
        <fullName evidence="1">Uncharacterized protein</fullName>
    </submittedName>
</protein>
<name>A0ACB8B232_9AGAM</name>
<evidence type="ECO:0000313" key="2">
    <source>
        <dbReference type="Proteomes" id="UP000790709"/>
    </source>
</evidence>
<organism evidence="1 2">
    <name type="scientific">Leucogyrophana mollusca</name>
    <dbReference type="NCBI Taxonomy" id="85980"/>
    <lineage>
        <taxon>Eukaryota</taxon>
        <taxon>Fungi</taxon>
        <taxon>Dikarya</taxon>
        <taxon>Basidiomycota</taxon>
        <taxon>Agaricomycotina</taxon>
        <taxon>Agaricomycetes</taxon>
        <taxon>Agaricomycetidae</taxon>
        <taxon>Boletales</taxon>
        <taxon>Boletales incertae sedis</taxon>
        <taxon>Leucogyrophana</taxon>
    </lineage>
</organism>
<sequence>MLRWCLSTVRALGGYVGTSQCTRPSSTCSALACQLALRPAAICRRPLNAAPSPGDPACSHIERRRANDPVAQTYARSSIYASANISQGECDPSVQGAHMSPGDGDQANAAQSIASDARDLHILRAFLSPENMFSRCPQLHTANTLRSLYMSVKARNQVAQLSSAMLSSLISLFGSLSLDPSRPCVYTNSFVSHMRRNAPARGYWLFVVSIAGDKEQSGMMLSPSDRYWLMRAGIATIEGVAKDEPSESNSRLLSQSIVRTHKHYRYIRGHTGDPEVHVPYLEALLSTNDPIHLATAAHALSHFLRSHRSCHPRLLETLCRILCQDRRGLSDKSQHELLNAVWFRVSKLREDNQQLRLVGKDDGHCTAPTGISRAAVQSSATYLGDIIRDTLFAAVPPETDSRVYRWAHAQLRSTFSPDRPFEDRWRHLLLIALFYCPATAFTAQCALEWESTTSRGNAGMLWEVVFGFATLERALKDNASPLPEESALRESMRNTAWALLGVWRASTKDESLPPFVTRALLASLIRIASATDDPSLFDTCRSRWHSERLWQFSKGDDLTRSQTVQITAQFLVAQIRVGNVPNYSIISALAAICPEASWQSDVISTVVTDLVDTDLDLATSLAALTRQTGGDISPEAAHGVATALAGRGYIHRAVLYLNDPRFSPLQVEALLGAIARSLAQHRITRLAPEASRTLGNALYGLCRLSLPLHSSRCHVQHLIVLLCQSSRASQAVAIIRTVVRASPAYFQQSFLPRCFRALLKRKRIRHVAQLLELVDTMGKNRAATWRGQVVKGLATVKVSGLARQARRRILCSQYGRRKPISVARTALRSSISPTVLSLKISSTMMKPLPDPSALRFALQAHVHAGRAYAARKLFERFAAACDVRLRTSLGNSLLHAILLKPSPRNGRQMRKVLALLSCLIKNHAFAPDRVTINILLKATMRWRAMFDHRKLRALFDHMIRSGYPGGSYSIGRPPFGTPLPHPARSLALPKVPPFISFERHARPMYKMFIKAFYLRHDVEGARTVIEIMKVEQRAAARASGERSQARRGGRSKVDTGVITGGRKHTA</sequence>
<keyword evidence="2" id="KW-1185">Reference proteome</keyword>
<gene>
    <name evidence="1" type="ORF">BV22DRAFT_1099124</name>
</gene>
<dbReference type="Proteomes" id="UP000790709">
    <property type="component" value="Unassembled WGS sequence"/>
</dbReference>
<dbReference type="EMBL" id="MU266636">
    <property type="protein sequence ID" value="KAH7919717.1"/>
    <property type="molecule type" value="Genomic_DNA"/>
</dbReference>
<comment type="caution">
    <text evidence="1">The sequence shown here is derived from an EMBL/GenBank/DDBJ whole genome shotgun (WGS) entry which is preliminary data.</text>
</comment>
<proteinExistence type="predicted"/>
<reference evidence="1" key="1">
    <citation type="journal article" date="2021" name="New Phytol.">
        <title>Evolutionary innovations through gain and loss of genes in the ectomycorrhizal Boletales.</title>
        <authorList>
            <person name="Wu G."/>
            <person name="Miyauchi S."/>
            <person name="Morin E."/>
            <person name="Kuo A."/>
            <person name="Drula E."/>
            <person name="Varga T."/>
            <person name="Kohler A."/>
            <person name="Feng B."/>
            <person name="Cao Y."/>
            <person name="Lipzen A."/>
            <person name="Daum C."/>
            <person name="Hundley H."/>
            <person name="Pangilinan J."/>
            <person name="Johnson J."/>
            <person name="Barry K."/>
            <person name="LaButti K."/>
            <person name="Ng V."/>
            <person name="Ahrendt S."/>
            <person name="Min B."/>
            <person name="Choi I.G."/>
            <person name="Park H."/>
            <person name="Plett J.M."/>
            <person name="Magnuson J."/>
            <person name="Spatafora J.W."/>
            <person name="Nagy L.G."/>
            <person name="Henrissat B."/>
            <person name="Grigoriev I.V."/>
            <person name="Yang Z.L."/>
            <person name="Xu J."/>
            <person name="Martin F.M."/>
        </authorList>
    </citation>
    <scope>NUCLEOTIDE SEQUENCE</scope>
    <source>
        <strain evidence="1">KUC20120723A-06</strain>
    </source>
</reference>
<accession>A0ACB8B232</accession>
<evidence type="ECO:0000313" key="1">
    <source>
        <dbReference type="EMBL" id="KAH7919717.1"/>
    </source>
</evidence>